<sequence>MAHNGDSKMYKIGELSKVSGLSVRTLRGYEELGIISPSRSDGGTRYYGDAELAIAQLAMRMRELNISVEVIKTIATRRRAYETGDQSSTEMMGILENLTDDLRDQAAAILAMQDELRRTVRLLKGCQGCKNKPTPETCPDCPMQTSADRPDMAQMIWQST</sequence>
<evidence type="ECO:0000259" key="2">
    <source>
        <dbReference type="PROSITE" id="PS50937"/>
    </source>
</evidence>
<dbReference type="Pfam" id="PF13411">
    <property type="entry name" value="MerR_1"/>
    <property type="match status" value="1"/>
</dbReference>
<dbReference type="Gene3D" id="1.10.1660.10">
    <property type="match status" value="1"/>
</dbReference>
<dbReference type="InterPro" id="IPR047057">
    <property type="entry name" value="MerR_fam"/>
</dbReference>
<dbReference type="InterPro" id="IPR009061">
    <property type="entry name" value="DNA-bd_dom_put_sf"/>
</dbReference>
<dbReference type="CDD" id="cd00592">
    <property type="entry name" value="HTH_MerR-like"/>
    <property type="match status" value="1"/>
</dbReference>
<dbReference type="PANTHER" id="PTHR30204">
    <property type="entry name" value="REDOX-CYCLING DRUG-SENSING TRANSCRIPTIONAL ACTIVATOR SOXR"/>
    <property type="match status" value="1"/>
</dbReference>
<protein>
    <submittedName>
        <fullName evidence="3">DNA-binding transcriptional MerR regulator</fullName>
    </submittedName>
</protein>
<dbReference type="SMART" id="SM00422">
    <property type="entry name" value="HTH_MERR"/>
    <property type="match status" value="1"/>
</dbReference>
<dbReference type="AlphaFoldDB" id="A0A7W9EY06"/>
<dbReference type="GO" id="GO:0003677">
    <property type="term" value="F:DNA binding"/>
    <property type="evidence" value="ECO:0007669"/>
    <property type="project" value="UniProtKB-KW"/>
</dbReference>
<dbReference type="PRINTS" id="PR00040">
    <property type="entry name" value="HTHMERR"/>
</dbReference>
<dbReference type="PROSITE" id="PS00552">
    <property type="entry name" value="HTH_MERR_1"/>
    <property type="match status" value="1"/>
</dbReference>
<keyword evidence="1 3" id="KW-0238">DNA-binding</keyword>
<feature type="domain" description="HTH merR-type" evidence="2">
    <location>
        <begin position="9"/>
        <end position="77"/>
    </location>
</feature>
<proteinExistence type="predicted"/>
<dbReference type="SUPFAM" id="SSF46955">
    <property type="entry name" value="Putative DNA-binding domain"/>
    <property type="match status" value="1"/>
</dbReference>
<dbReference type="PROSITE" id="PS50937">
    <property type="entry name" value="HTH_MERR_2"/>
    <property type="match status" value="1"/>
</dbReference>
<name>A0A7W9EY06_9RHOB</name>
<dbReference type="PANTHER" id="PTHR30204:SF90">
    <property type="entry name" value="HTH-TYPE TRANSCRIPTIONAL ACTIVATOR MTA"/>
    <property type="match status" value="1"/>
</dbReference>
<gene>
    <name evidence="3" type="ORF">FHS72_001881</name>
</gene>
<organism evidence="3 4">
    <name type="scientific">Yoonia ponticola</name>
    <dbReference type="NCBI Taxonomy" id="1524255"/>
    <lineage>
        <taxon>Bacteria</taxon>
        <taxon>Pseudomonadati</taxon>
        <taxon>Pseudomonadota</taxon>
        <taxon>Alphaproteobacteria</taxon>
        <taxon>Rhodobacterales</taxon>
        <taxon>Paracoccaceae</taxon>
        <taxon>Yoonia</taxon>
    </lineage>
</organism>
<accession>A0A7W9EY06</accession>
<keyword evidence="4" id="KW-1185">Reference proteome</keyword>
<dbReference type="Proteomes" id="UP000535415">
    <property type="component" value="Unassembled WGS sequence"/>
</dbReference>
<comment type="caution">
    <text evidence="3">The sequence shown here is derived from an EMBL/GenBank/DDBJ whole genome shotgun (WGS) entry which is preliminary data.</text>
</comment>
<reference evidence="3 4" key="1">
    <citation type="submission" date="2020-08" db="EMBL/GenBank/DDBJ databases">
        <title>Genomic Encyclopedia of Type Strains, Phase IV (KMG-IV): sequencing the most valuable type-strain genomes for metagenomic binning, comparative biology and taxonomic classification.</title>
        <authorList>
            <person name="Goeker M."/>
        </authorList>
    </citation>
    <scope>NUCLEOTIDE SEQUENCE [LARGE SCALE GENOMIC DNA]</scope>
    <source>
        <strain evidence="3 4">DSM 101064</strain>
    </source>
</reference>
<dbReference type="GO" id="GO:0003700">
    <property type="term" value="F:DNA-binding transcription factor activity"/>
    <property type="evidence" value="ECO:0007669"/>
    <property type="project" value="InterPro"/>
</dbReference>
<evidence type="ECO:0000256" key="1">
    <source>
        <dbReference type="ARBA" id="ARBA00023125"/>
    </source>
</evidence>
<dbReference type="RefSeq" id="WP_183528325.1">
    <property type="nucleotide sequence ID" value="NZ_JACIJM010000004.1"/>
</dbReference>
<dbReference type="EMBL" id="JACIJM010000004">
    <property type="protein sequence ID" value="MBB5722257.1"/>
    <property type="molecule type" value="Genomic_DNA"/>
</dbReference>
<dbReference type="InterPro" id="IPR000551">
    <property type="entry name" value="MerR-type_HTH_dom"/>
</dbReference>
<evidence type="ECO:0000313" key="4">
    <source>
        <dbReference type="Proteomes" id="UP000535415"/>
    </source>
</evidence>
<evidence type="ECO:0000313" key="3">
    <source>
        <dbReference type="EMBL" id="MBB5722257.1"/>
    </source>
</evidence>